<organism evidence="7 9">
    <name type="scientific">Xenorhabdus hominickii</name>
    <dbReference type="NCBI Taxonomy" id="351679"/>
    <lineage>
        <taxon>Bacteria</taxon>
        <taxon>Pseudomonadati</taxon>
        <taxon>Pseudomonadota</taxon>
        <taxon>Gammaproteobacteria</taxon>
        <taxon>Enterobacterales</taxon>
        <taxon>Morganellaceae</taxon>
        <taxon>Xenorhabdus</taxon>
    </lineage>
</organism>
<keyword evidence="2" id="KW-0808">Transferase</keyword>
<protein>
    <submittedName>
        <fullName evidence="7">S-methyl-5-thioribose kinase</fullName>
    </submittedName>
</protein>
<evidence type="ECO:0000256" key="1">
    <source>
        <dbReference type="ARBA" id="ARBA00010165"/>
    </source>
</evidence>
<keyword evidence="4 7" id="KW-0418">Kinase</keyword>
<dbReference type="Gene3D" id="3.30.200.20">
    <property type="entry name" value="Phosphorylase Kinase, domain 1"/>
    <property type="match status" value="1"/>
</dbReference>
<name>A0A2G0Q6N9_XENHO</name>
<comment type="similarity">
    <text evidence="1">Belongs to the methylthioribose kinase family.</text>
</comment>
<dbReference type="AlphaFoldDB" id="A0A2G0Q6N9"/>
<evidence type="ECO:0000313" key="6">
    <source>
        <dbReference type="EMBL" id="AOM39356.1"/>
    </source>
</evidence>
<keyword evidence="8" id="KW-1185">Reference proteome</keyword>
<keyword evidence="5" id="KW-0067">ATP-binding</keyword>
<dbReference type="Proteomes" id="UP000094600">
    <property type="component" value="Chromosome"/>
</dbReference>
<dbReference type="STRING" id="351679.A9255_01260"/>
<evidence type="ECO:0000313" key="9">
    <source>
        <dbReference type="Proteomes" id="UP000225433"/>
    </source>
</evidence>
<dbReference type="OrthoDB" id="9777791at2"/>
<proteinExistence type="inferred from homology"/>
<reference evidence="6 8" key="1">
    <citation type="submission" date="2016-06" db="EMBL/GenBank/DDBJ databases">
        <title>Bacterial characters and pathogenicity of Xenorhabdus hominickii from an entomopathogenic nematode, Steinernema monticolum.</title>
        <authorList>
            <person name="Park Y."/>
            <person name="Kim Y."/>
        </authorList>
    </citation>
    <scope>NUCLEOTIDE SEQUENCE [LARGE SCALE GENOMIC DNA]</scope>
    <source>
        <strain evidence="6 8">ANU1</strain>
    </source>
</reference>
<dbReference type="PANTHER" id="PTHR34273:SF2">
    <property type="entry name" value="METHYLTHIORIBOSE KINASE"/>
    <property type="match status" value="1"/>
</dbReference>
<dbReference type="EMBL" id="CP016176">
    <property type="protein sequence ID" value="AOM39356.1"/>
    <property type="molecule type" value="Genomic_DNA"/>
</dbReference>
<keyword evidence="3" id="KW-0547">Nucleotide-binding</keyword>
<gene>
    <name evidence="6" type="ORF">A9255_01260</name>
    <name evidence="7" type="ORF">Xhom_02854</name>
</gene>
<dbReference type="GO" id="GO:0005524">
    <property type="term" value="F:ATP binding"/>
    <property type="evidence" value="ECO:0007669"/>
    <property type="project" value="UniProtKB-KW"/>
</dbReference>
<dbReference type="PANTHER" id="PTHR34273">
    <property type="entry name" value="METHYLTHIORIBOSE KINASE"/>
    <property type="match status" value="1"/>
</dbReference>
<evidence type="ECO:0000256" key="3">
    <source>
        <dbReference type="ARBA" id="ARBA00022741"/>
    </source>
</evidence>
<dbReference type="Proteomes" id="UP000225433">
    <property type="component" value="Unassembled WGS sequence"/>
</dbReference>
<evidence type="ECO:0000313" key="7">
    <source>
        <dbReference type="EMBL" id="PHM54888.1"/>
    </source>
</evidence>
<dbReference type="SUPFAM" id="SSF56112">
    <property type="entry name" value="Protein kinase-like (PK-like)"/>
    <property type="match status" value="1"/>
</dbReference>
<evidence type="ECO:0000313" key="8">
    <source>
        <dbReference type="Proteomes" id="UP000094600"/>
    </source>
</evidence>
<reference evidence="7 9" key="2">
    <citation type="journal article" date="2017" name="Nat. Microbiol.">
        <title>Natural product diversity associated with the nematode symbionts Photorhabdus and Xenorhabdus.</title>
        <authorList>
            <person name="Tobias N.J."/>
            <person name="Wolff H."/>
            <person name="Djahanschiri B."/>
            <person name="Grundmann F."/>
            <person name="Kronenwerth M."/>
            <person name="Shi Y.M."/>
            <person name="Simonyi S."/>
            <person name="Grun P."/>
            <person name="Shapiro-Ilan D."/>
            <person name="Pidot S.J."/>
            <person name="Stinear T.P."/>
            <person name="Ebersberger I."/>
            <person name="Bode H.B."/>
        </authorList>
    </citation>
    <scope>NUCLEOTIDE SEQUENCE [LARGE SCALE GENOMIC DNA]</scope>
    <source>
        <strain evidence="7 9">DSM 17903</strain>
    </source>
</reference>
<dbReference type="GO" id="GO:0016301">
    <property type="term" value="F:kinase activity"/>
    <property type="evidence" value="ECO:0007669"/>
    <property type="project" value="UniProtKB-KW"/>
</dbReference>
<evidence type="ECO:0000256" key="5">
    <source>
        <dbReference type="ARBA" id="ARBA00022840"/>
    </source>
</evidence>
<sequence>MSYVRVAGKSWTLSLVRSYFEYHALIEENKVAKEYVPDVYFYDKEMSLFAMEYLSQHIILRNQLIAGIKLPHLAKDVGVFLANTLFRTSDIGMNSKEKKELTARFANNHELCKLTEDLIFTEPYFNAERN</sequence>
<dbReference type="Gene3D" id="3.90.1200.10">
    <property type="match status" value="1"/>
</dbReference>
<dbReference type="InterPro" id="IPR011009">
    <property type="entry name" value="Kinase-like_dom_sf"/>
</dbReference>
<dbReference type="RefSeq" id="WP_069315123.1">
    <property type="nucleotide sequence ID" value="NZ_CAWNQJ010000068.1"/>
</dbReference>
<dbReference type="KEGG" id="xho:A9255_01260"/>
<dbReference type="EMBL" id="NJAI01000004">
    <property type="protein sequence ID" value="PHM54888.1"/>
    <property type="molecule type" value="Genomic_DNA"/>
</dbReference>
<evidence type="ECO:0000256" key="2">
    <source>
        <dbReference type="ARBA" id="ARBA00022679"/>
    </source>
</evidence>
<evidence type="ECO:0000256" key="4">
    <source>
        <dbReference type="ARBA" id="ARBA00022777"/>
    </source>
</evidence>
<accession>A0A2G0Q6N9</accession>